<dbReference type="EC" id="2.3.1.-" evidence="2"/>
<dbReference type="Gene3D" id="3.40.630.30">
    <property type="match status" value="1"/>
</dbReference>
<dbReference type="RefSeq" id="WP_342632382.1">
    <property type="nucleotide sequence ID" value="NZ_CP152380.1"/>
</dbReference>
<reference evidence="2 3" key="1">
    <citation type="submission" date="2024-04" db="EMBL/GenBank/DDBJ databases">
        <title>Marinobacter sp. SBY-1.</title>
        <authorList>
            <person name="Pan C."/>
        </authorList>
    </citation>
    <scope>NUCLEOTIDE SEQUENCE [LARGE SCALE GENOMIC DNA]</scope>
    <source>
        <strain evidence="2 3">SBY-1</strain>
    </source>
</reference>
<dbReference type="InterPro" id="IPR038740">
    <property type="entry name" value="BioF2-like_GNAT_dom"/>
</dbReference>
<organism evidence="2 3">
    <name type="scientific">Marinobacter alkaliphilus</name>
    <dbReference type="NCBI Taxonomy" id="254719"/>
    <lineage>
        <taxon>Bacteria</taxon>
        <taxon>Pseudomonadati</taxon>
        <taxon>Pseudomonadota</taxon>
        <taxon>Gammaproteobacteria</taxon>
        <taxon>Pseudomonadales</taxon>
        <taxon>Marinobacteraceae</taxon>
        <taxon>Marinobacter</taxon>
    </lineage>
</organism>
<protein>
    <submittedName>
        <fullName evidence="2">GNAT family N-acetyltransferase</fullName>
        <ecNumber evidence="2">2.3.1.-</ecNumber>
    </submittedName>
</protein>
<feature type="domain" description="BioF2-like acetyltransferase" evidence="1">
    <location>
        <begin position="164"/>
        <end position="310"/>
    </location>
</feature>
<dbReference type="InterPro" id="IPR016181">
    <property type="entry name" value="Acyl_CoA_acyltransferase"/>
</dbReference>
<dbReference type="Pfam" id="PF13480">
    <property type="entry name" value="Acetyltransf_6"/>
    <property type="match status" value="1"/>
</dbReference>
<evidence type="ECO:0000313" key="3">
    <source>
        <dbReference type="Proteomes" id="UP001445268"/>
    </source>
</evidence>
<keyword evidence="3" id="KW-1185">Reference proteome</keyword>
<sequence>MFGVVPASRWIKEDNAVSLFQTDAWQRSWWQTWGDTEGFSLIRAAASGASGLYLDSYRFRNLIPVQCLQFVGTNYRRLSTPRTEYNAFGLADDEPGVELARLLRCCSWSEAVFRDIYEGSGDHKALLAMAGREGWLVRVVARDRAFSVDTQDHFESYLSSLGSNTRLRLFNRRKVLEGLGGVSLTNYWPNATDEFFETLNEFHQQRWGTPCFNERSLSFHKGFLAGVEREGGQPDLSVLSSAGRVISVLYNVKFQGTVYNIQSGYFEQFHRKLALGTLHLGYAIETAFSDPECRCFDLLAGGGKNENYKKRLATNETPLVSIMLVRGRLAKFLYRLKR</sequence>
<gene>
    <name evidence="2" type="ORF">AAGT77_08620</name>
</gene>
<evidence type="ECO:0000259" key="1">
    <source>
        <dbReference type="Pfam" id="PF13480"/>
    </source>
</evidence>
<proteinExistence type="predicted"/>
<name>A0ABZ3E7Z6_9GAMM</name>
<dbReference type="SUPFAM" id="SSF55729">
    <property type="entry name" value="Acyl-CoA N-acyltransferases (Nat)"/>
    <property type="match status" value="1"/>
</dbReference>
<keyword evidence="2" id="KW-0808">Transferase</keyword>
<dbReference type="EMBL" id="CP152380">
    <property type="protein sequence ID" value="XAF55581.1"/>
    <property type="molecule type" value="Genomic_DNA"/>
</dbReference>
<accession>A0ABZ3E7Z6</accession>
<dbReference type="GO" id="GO:0016746">
    <property type="term" value="F:acyltransferase activity"/>
    <property type="evidence" value="ECO:0007669"/>
    <property type="project" value="UniProtKB-KW"/>
</dbReference>
<evidence type="ECO:0000313" key="2">
    <source>
        <dbReference type="EMBL" id="XAF55581.1"/>
    </source>
</evidence>
<dbReference type="Proteomes" id="UP001445268">
    <property type="component" value="Chromosome"/>
</dbReference>
<keyword evidence="2" id="KW-0012">Acyltransferase</keyword>